<keyword evidence="1" id="KW-1133">Transmembrane helix</keyword>
<gene>
    <name evidence="2" type="ORF">TorRG33x02_247370</name>
</gene>
<dbReference type="AlphaFoldDB" id="A0A2P5DMF8"/>
<name>A0A2P5DMF8_TREOI</name>
<proteinExistence type="predicted"/>
<accession>A0A2P5DMF8</accession>
<comment type="caution">
    <text evidence="2">The sequence shown here is derived from an EMBL/GenBank/DDBJ whole genome shotgun (WGS) entry which is preliminary data.</text>
</comment>
<organism evidence="2 3">
    <name type="scientific">Trema orientale</name>
    <name type="common">Charcoal tree</name>
    <name type="synonym">Celtis orientalis</name>
    <dbReference type="NCBI Taxonomy" id="63057"/>
    <lineage>
        <taxon>Eukaryota</taxon>
        <taxon>Viridiplantae</taxon>
        <taxon>Streptophyta</taxon>
        <taxon>Embryophyta</taxon>
        <taxon>Tracheophyta</taxon>
        <taxon>Spermatophyta</taxon>
        <taxon>Magnoliopsida</taxon>
        <taxon>eudicotyledons</taxon>
        <taxon>Gunneridae</taxon>
        <taxon>Pentapetalae</taxon>
        <taxon>rosids</taxon>
        <taxon>fabids</taxon>
        <taxon>Rosales</taxon>
        <taxon>Cannabaceae</taxon>
        <taxon>Trema</taxon>
    </lineage>
</organism>
<protein>
    <submittedName>
        <fullName evidence="2">Uncharacterized protein</fullName>
    </submittedName>
</protein>
<dbReference type="EMBL" id="JXTC01000261">
    <property type="protein sequence ID" value="PON74465.1"/>
    <property type="molecule type" value="Genomic_DNA"/>
</dbReference>
<dbReference type="InParanoid" id="A0A2P5DMF8"/>
<reference evidence="3" key="1">
    <citation type="submission" date="2016-06" db="EMBL/GenBank/DDBJ databases">
        <title>Parallel loss of symbiosis genes in relatives of nitrogen-fixing non-legume Parasponia.</title>
        <authorList>
            <person name="Van Velzen R."/>
            <person name="Holmer R."/>
            <person name="Bu F."/>
            <person name="Rutten L."/>
            <person name="Van Zeijl A."/>
            <person name="Liu W."/>
            <person name="Santuari L."/>
            <person name="Cao Q."/>
            <person name="Sharma T."/>
            <person name="Shen D."/>
            <person name="Roswanjaya Y."/>
            <person name="Wardhani T."/>
            <person name="Kalhor M.S."/>
            <person name="Jansen J."/>
            <person name="Van den Hoogen J."/>
            <person name="Gungor B."/>
            <person name="Hartog M."/>
            <person name="Hontelez J."/>
            <person name="Verver J."/>
            <person name="Yang W.-C."/>
            <person name="Schijlen E."/>
            <person name="Repin R."/>
            <person name="Schilthuizen M."/>
            <person name="Schranz E."/>
            <person name="Heidstra R."/>
            <person name="Miyata K."/>
            <person name="Fedorova E."/>
            <person name="Kohlen W."/>
            <person name="Bisseling T."/>
            <person name="Smit S."/>
            <person name="Geurts R."/>
        </authorList>
    </citation>
    <scope>NUCLEOTIDE SEQUENCE [LARGE SCALE GENOMIC DNA]</scope>
    <source>
        <strain evidence="3">cv. RG33-2</strain>
    </source>
</reference>
<keyword evidence="1" id="KW-0812">Transmembrane</keyword>
<keyword evidence="3" id="KW-1185">Reference proteome</keyword>
<feature type="transmembrane region" description="Helical" evidence="1">
    <location>
        <begin position="36"/>
        <end position="56"/>
    </location>
</feature>
<feature type="transmembrane region" description="Helical" evidence="1">
    <location>
        <begin position="7"/>
        <end position="30"/>
    </location>
</feature>
<keyword evidence="1" id="KW-0472">Membrane</keyword>
<evidence type="ECO:0000256" key="1">
    <source>
        <dbReference type="SAM" id="Phobius"/>
    </source>
</evidence>
<sequence length="57" mass="6722">MNLFHRIGLTFFIFITLKMGIVSFPLMYGWCFSLPSIYFPCLNIVNKLILVTSCFFY</sequence>
<evidence type="ECO:0000313" key="2">
    <source>
        <dbReference type="EMBL" id="PON74465.1"/>
    </source>
</evidence>
<evidence type="ECO:0000313" key="3">
    <source>
        <dbReference type="Proteomes" id="UP000237000"/>
    </source>
</evidence>
<dbReference type="Proteomes" id="UP000237000">
    <property type="component" value="Unassembled WGS sequence"/>
</dbReference>